<dbReference type="SUPFAM" id="SSF57184">
    <property type="entry name" value="Growth factor receptor domain"/>
    <property type="match status" value="1"/>
</dbReference>
<evidence type="ECO:0000313" key="3">
    <source>
        <dbReference type="Proteomes" id="UP001162131"/>
    </source>
</evidence>
<organism evidence="2 3">
    <name type="scientific">Blepharisma stoltei</name>
    <dbReference type="NCBI Taxonomy" id="1481888"/>
    <lineage>
        <taxon>Eukaryota</taxon>
        <taxon>Sar</taxon>
        <taxon>Alveolata</taxon>
        <taxon>Ciliophora</taxon>
        <taxon>Postciliodesmatophora</taxon>
        <taxon>Heterotrichea</taxon>
        <taxon>Heterotrichida</taxon>
        <taxon>Blepharismidae</taxon>
        <taxon>Blepharisma</taxon>
    </lineage>
</organism>
<keyword evidence="3" id="KW-1185">Reference proteome</keyword>
<comment type="caution">
    <text evidence="2">The sequence shown here is derived from an EMBL/GenBank/DDBJ whole genome shotgun (WGS) entry which is preliminary data.</text>
</comment>
<proteinExistence type="predicted"/>
<accession>A0AAU9JEW8</accession>
<protein>
    <submittedName>
        <fullName evidence="2">Uncharacterized protein</fullName>
    </submittedName>
</protein>
<evidence type="ECO:0000256" key="1">
    <source>
        <dbReference type="SAM" id="MobiDB-lite"/>
    </source>
</evidence>
<sequence>MFFLTIILLKCDIEANNYKENSNLDINSKIFLLSKENFSKPVKIEEDYLRRYVNEDLLTSLVKGFLLEEEKERSYETKVLHSSAIWLSDEKLFLVALSIRTPNLLNYIYITFFDSEWNEIKKESFIGATKIPDALKIPTLKWKSLESGTVFKALESEYFISFSIKNDDFNVWDHFIYSFTTGKIRELYHNRKENNLSPLIIDDYHIYFLASYNNLNIIDCTSEENICNSYIDYYQTSKSSISSGTAFLRYKNSNYFFSLSLSRVDYGKDKSCDIVMPSLSVLQILTENPFFKLIYSSEPIMIWNTLLLNPNADKSSKFDNILLCGSKIIPNSVTKWDEDEDDIMEIIINSDKDSPVVVKVEGFNDFLQSVISQYESKRALKETELEEMPTLSNENKEKENEAINSENNKSCPDEKYYDEDTKACKSCFKGCLKCNSLSNCLQCKDLYAVVDNGRCKCVEGYLSQYNPDTHEFSCKWYDKPLGSESDYRDLLDIEFGYKISQDSLSMILANKDIEKGFIENNFCDFDISKEKSQKIKSTIVKNGISVEIEIKVTKI</sequence>
<gene>
    <name evidence="2" type="ORF">BSTOLATCC_MIC35998</name>
</gene>
<dbReference type="Proteomes" id="UP001162131">
    <property type="component" value="Unassembled WGS sequence"/>
</dbReference>
<dbReference type="EMBL" id="CAJZBQ010000036">
    <property type="protein sequence ID" value="CAG9324201.1"/>
    <property type="molecule type" value="Genomic_DNA"/>
</dbReference>
<dbReference type="InterPro" id="IPR009030">
    <property type="entry name" value="Growth_fac_rcpt_cys_sf"/>
</dbReference>
<name>A0AAU9JEW8_9CILI</name>
<dbReference type="Gene3D" id="2.10.220.10">
    <property type="entry name" value="Hormone Receptor, Insulin-like Growth Factor Receptor 1, Chain A, domain 2"/>
    <property type="match status" value="1"/>
</dbReference>
<feature type="region of interest" description="Disordered" evidence="1">
    <location>
        <begin position="383"/>
        <end position="405"/>
    </location>
</feature>
<dbReference type="AlphaFoldDB" id="A0AAU9JEW8"/>
<reference evidence="2" key="1">
    <citation type="submission" date="2021-09" db="EMBL/GenBank/DDBJ databases">
        <authorList>
            <consortium name="AG Swart"/>
            <person name="Singh M."/>
            <person name="Singh A."/>
            <person name="Seah K."/>
            <person name="Emmerich C."/>
        </authorList>
    </citation>
    <scope>NUCLEOTIDE SEQUENCE</scope>
    <source>
        <strain evidence="2">ATCC30299</strain>
    </source>
</reference>
<evidence type="ECO:0000313" key="2">
    <source>
        <dbReference type="EMBL" id="CAG9324201.1"/>
    </source>
</evidence>